<dbReference type="Proteomes" id="UP000035682">
    <property type="component" value="Unplaced"/>
</dbReference>
<dbReference type="EMBL" id="JQ437398">
    <property type="protein sequence ID" value="AFI80885.1"/>
    <property type="molecule type" value="mRNA"/>
</dbReference>
<dbReference type="CDD" id="cd00112">
    <property type="entry name" value="LDLa"/>
    <property type="match status" value="5"/>
</dbReference>
<feature type="disulfide bond" evidence="3">
    <location>
        <begin position="421"/>
        <end position="436"/>
    </location>
</feature>
<dbReference type="InterPro" id="IPR036055">
    <property type="entry name" value="LDL_receptor-like_sf"/>
</dbReference>
<feature type="disulfide bond" evidence="3">
    <location>
        <begin position="409"/>
        <end position="427"/>
    </location>
</feature>
<keyword evidence="5" id="KW-0472">Membrane</keyword>
<comment type="subcellular location">
    <subcellularLocation>
        <location evidence="1">Endomembrane system</location>
    </subcellularLocation>
</comment>
<dbReference type="STRING" id="34506.I1XAZ7"/>
<feature type="disulfide bond" evidence="3">
    <location>
        <begin position="464"/>
        <end position="479"/>
    </location>
</feature>
<dbReference type="SMART" id="SM00192">
    <property type="entry name" value="LDLa"/>
    <property type="match status" value="8"/>
</dbReference>
<feature type="disulfide bond" evidence="3">
    <location>
        <begin position="290"/>
        <end position="305"/>
    </location>
</feature>
<dbReference type="PRINTS" id="PR00261">
    <property type="entry name" value="LDLRECEPTOR"/>
</dbReference>
<evidence type="ECO:0000256" key="3">
    <source>
        <dbReference type="PROSITE-ProRule" id="PRU00124"/>
    </source>
</evidence>
<organism evidence="6">
    <name type="scientific">Strongyloides ratti</name>
    <name type="common">Parasitic roundworm</name>
    <dbReference type="NCBI Taxonomy" id="34506"/>
    <lineage>
        <taxon>Eukaryota</taxon>
        <taxon>Metazoa</taxon>
        <taxon>Ecdysozoa</taxon>
        <taxon>Nematoda</taxon>
        <taxon>Chromadorea</taxon>
        <taxon>Rhabditida</taxon>
        <taxon>Tylenchina</taxon>
        <taxon>Panagrolaimomorpha</taxon>
        <taxon>Strongyloidoidea</taxon>
        <taxon>Strongyloididae</taxon>
        <taxon>Strongyloides</taxon>
    </lineage>
</organism>
<dbReference type="PROSITE" id="PS50068">
    <property type="entry name" value="LDLRA_2"/>
    <property type="match status" value="8"/>
</dbReference>
<reference evidence="6" key="1">
    <citation type="journal article" date="2012" name="Parasitology">
        <title>Characterization of genes with a putative key role in the parasitic lifestyle of the nematode Strongyloides ratti.</title>
        <authorList>
            <person name="Spinner W.G."/>
            <person name="Thompson F.J."/>
            <person name="Emery D.C."/>
            <person name="Viney M.E."/>
        </authorList>
    </citation>
    <scope>NUCLEOTIDE SEQUENCE</scope>
    <source>
        <strain evidence="6">321 Het</strain>
    </source>
</reference>
<dbReference type="RefSeq" id="XP_024508335.1">
    <property type="nucleotide sequence ID" value="XM_024655021.1"/>
</dbReference>
<feature type="disulfide bond" evidence="3">
    <location>
        <begin position="169"/>
        <end position="184"/>
    </location>
</feature>
<dbReference type="PANTHER" id="PTHR22722">
    <property type="entry name" value="LOW-DENSITY LIPOPROTEIN RECEPTOR-RELATED PROTEIN 2-RELATED"/>
    <property type="match status" value="1"/>
</dbReference>
<dbReference type="GO" id="GO:0005886">
    <property type="term" value="C:plasma membrane"/>
    <property type="evidence" value="ECO:0007669"/>
    <property type="project" value="TreeGrafter"/>
</dbReference>
<evidence type="ECO:0000313" key="6">
    <source>
        <dbReference type="EMBL" id="AFI80885.1"/>
    </source>
</evidence>
<feature type="compositionally biased region" description="Polar residues" evidence="4">
    <location>
        <begin position="19"/>
        <end position="31"/>
    </location>
</feature>
<dbReference type="AlphaFoldDB" id="I1XAZ7"/>
<dbReference type="GO" id="GO:0043235">
    <property type="term" value="C:receptor complex"/>
    <property type="evidence" value="ECO:0007669"/>
    <property type="project" value="TreeGrafter"/>
</dbReference>
<accession>I1XAZ7</accession>
<dbReference type="OrthoDB" id="10062665at2759"/>
<dbReference type="WBParaSite" id="SRAE_2000378700.1">
    <property type="protein sequence ID" value="SRAE_2000378700.1"/>
    <property type="gene ID" value="WBGene00264012"/>
</dbReference>
<keyword evidence="7" id="KW-0675">Receptor</keyword>
<dbReference type="GeneID" id="36381505"/>
<keyword evidence="7" id="KW-0449">Lipoprotein</keyword>
<evidence type="ECO:0000256" key="4">
    <source>
        <dbReference type="SAM" id="MobiDB-lite"/>
    </source>
</evidence>
<dbReference type="InterPro" id="IPR002172">
    <property type="entry name" value="LDrepeatLR_classA_rpt"/>
</dbReference>
<dbReference type="PANTHER" id="PTHR22722:SF14">
    <property type="entry name" value="MEGALIN, ISOFORM A"/>
    <property type="match status" value="1"/>
</dbReference>
<feature type="disulfide bond" evidence="3">
    <location>
        <begin position="503"/>
        <end position="518"/>
    </location>
</feature>
<reference evidence="9" key="3">
    <citation type="submission" date="2020-12" db="UniProtKB">
        <authorList>
            <consortium name="WormBaseParasite"/>
        </authorList>
    </citation>
    <scope>IDENTIFICATION</scope>
</reference>
<dbReference type="OMA" id="FHCTDGP"/>
<feature type="region of interest" description="Disordered" evidence="4">
    <location>
        <begin position="1"/>
        <end position="31"/>
    </location>
</feature>
<keyword evidence="5" id="KW-1133">Transmembrane helix</keyword>
<keyword evidence="2 3" id="KW-1015">Disulfide bond</keyword>
<evidence type="ECO:0000256" key="2">
    <source>
        <dbReference type="ARBA" id="ARBA00023157"/>
    </source>
</evidence>
<feature type="disulfide bond" evidence="3">
    <location>
        <begin position="331"/>
        <end position="346"/>
    </location>
</feature>
<evidence type="ECO:0000313" key="8">
    <source>
        <dbReference type="Proteomes" id="UP000035682"/>
    </source>
</evidence>
<feature type="transmembrane region" description="Helical" evidence="5">
    <location>
        <begin position="88"/>
        <end position="111"/>
    </location>
</feature>
<evidence type="ECO:0000313" key="10">
    <source>
        <dbReference type="WormBase" id="SRAE_2000378700"/>
    </source>
</evidence>
<feature type="disulfide bond" evidence="3">
    <location>
        <begin position="252"/>
        <end position="267"/>
    </location>
</feature>
<proteinExistence type="evidence at transcript level"/>
<protein>
    <submittedName>
        <fullName evidence="7 9">Low-density lipoprotein (LDL) receptor class A repeat-containing protein</fullName>
    </submittedName>
    <submittedName>
        <fullName evidence="6">SR01000</fullName>
    </submittedName>
</protein>
<evidence type="ECO:0000256" key="5">
    <source>
        <dbReference type="SAM" id="Phobius"/>
    </source>
</evidence>
<dbReference type="CTD" id="36381505"/>
<evidence type="ECO:0000256" key="1">
    <source>
        <dbReference type="ARBA" id="ARBA00004308"/>
    </source>
</evidence>
<keyword evidence="5" id="KW-0812">Transmembrane</keyword>
<keyword evidence="8" id="KW-1185">Reference proteome</keyword>
<evidence type="ECO:0000313" key="7">
    <source>
        <dbReference type="EMBL" id="CEF69135.1"/>
    </source>
</evidence>
<dbReference type="InterPro" id="IPR051221">
    <property type="entry name" value="LDLR-related"/>
</dbReference>
<gene>
    <name evidence="7 9 10" type="ORF">SRAE_2000378700</name>
</gene>
<dbReference type="Pfam" id="PF00057">
    <property type="entry name" value="Ldl_recept_a"/>
    <property type="match status" value="4"/>
</dbReference>
<dbReference type="GO" id="GO:0005041">
    <property type="term" value="F:low-density lipoprotein particle receptor activity"/>
    <property type="evidence" value="ECO:0007669"/>
    <property type="project" value="TreeGrafter"/>
</dbReference>
<evidence type="ECO:0000313" key="9">
    <source>
        <dbReference type="WBParaSite" id="SRAE_2000378700.1"/>
    </source>
</evidence>
<dbReference type="SUPFAM" id="SSF57424">
    <property type="entry name" value="LDL receptor-like module"/>
    <property type="match status" value="7"/>
</dbReference>
<dbReference type="WormBase" id="SRAE_2000378700">
    <property type="protein sequence ID" value="SRP04745"/>
    <property type="gene ID" value="WBGene00264012"/>
</dbReference>
<dbReference type="Gene3D" id="4.10.400.10">
    <property type="entry name" value="Low-density Lipoprotein Receptor"/>
    <property type="match status" value="8"/>
</dbReference>
<name>I1XAZ7_STRRB</name>
<reference evidence="7 8" key="2">
    <citation type="submission" date="2014-09" db="EMBL/GenBank/DDBJ databases">
        <authorList>
            <person name="Martin A.A."/>
        </authorList>
    </citation>
    <scope>NUCLEOTIDE SEQUENCE</scope>
    <source>
        <strain evidence="8">ED321</strain>
        <strain evidence="7">ED321 Heterogonic</strain>
    </source>
</reference>
<comment type="caution">
    <text evidence="3">Lacks conserved residue(s) required for the propagation of feature annotation.</text>
</comment>
<sequence>MASRGLYEEPRYHDDFSSRHNPGLSSKTDNTLPLPTFHVSNIATPLSRGNGTPKCSRPSYEEENNNSCLLCIGQAWDFLVDTIGKFSLLNLLLCMIGTLLVVCIPLVIILLSQSTTIIIKNEGSTGTVNVSKSPSYDGFFFPPNINTCPEYGFNCNNDPNEFIGIMQRCDGINHCSDGSDEENCQGCHSGFSCPSKANKNMLICLRGNKLCDGIVHCDDGSDEVLFCQRSNCTENEFYCKSSNTCVPKSYQCDGDPQCPYGEDEVNCSSCNNDAIFCASTKKCIPKWNICDGITHCPDKIDESNCECTNCSGNNKVLCKKSNFCIARGEVCDGIPNCPDGEDEEECPGTCDPTTAVTANTTLVKSFLEKDFLKCNDGKDYIRAYACSGLLPQCDGVCDNACDHELAYTCKNGACISRSNHCDGISNCSDGSDEEDCDCNLETQYQCQPDPVTDIKKCINKNLICDGVQDCPLGDDERNCTSCTTPEAIYCPTTMTCHPSIARCDGISQCPDESDEMECSCVECSLHPYKMYTCSTSNRCFRRENVCDPHSLCPNGSSIDVNYCLNRVISKSLFFNRF</sequence>
<dbReference type="EMBL" id="LN609529">
    <property type="protein sequence ID" value="CEF69135.1"/>
    <property type="molecule type" value="Genomic_DNA"/>
</dbReference>
<dbReference type="eggNOG" id="KOG1215">
    <property type="taxonomic scope" value="Eukaryota"/>
</dbReference>
<feature type="compositionally biased region" description="Basic and acidic residues" evidence="4">
    <location>
        <begin position="1"/>
        <end position="18"/>
    </location>
</feature>